<reference evidence="2 3" key="1">
    <citation type="submission" date="2016-11" db="EMBL/GenBank/DDBJ databases">
        <authorList>
            <person name="Jaros S."/>
            <person name="Januszkiewicz K."/>
            <person name="Wedrychowicz H."/>
        </authorList>
    </citation>
    <scope>NUCLEOTIDE SEQUENCE [LARGE SCALE GENOMIC DNA]</scope>
</reference>
<name>A0A2X0P2Q4_9BASI</name>
<gene>
    <name evidence="2" type="primary">BQ5605_C007g04448</name>
    <name evidence="2" type="ORF">BQ5605_C007G04448</name>
</gene>
<feature type="compositionally biased region" description="Basic and acidic residues" evidence="1">
    <location>
        <begin position="53"/>
        <end position="65"/>
    </location>
</feature>
<protein>
    <submittedName>
        <fullName evidence="2">BQ5605_C007g04448 protein</fullName>
    </submittedName>
</protein>
<evidence type="ECO:0000256" key="1">
    <source>
        <dbReference type="SAM" id="MobiDB-lite"/>
    </source>
</evidence>
<dbReference type="AlphaFoldDB" id="A0A2X0P2Q4"/>
<dbReference type="EMBL" id="FQNC01000045">
    <property type="protein sequence ID" value="SGY60560.1"/>
    <property type="molecule type" value="Genomic_DNA"/>
</dbReference>
<evidence type="ECO:0000313" key="2">
    <source>
        <dbReference type="EMBL" id="SGY60560.1"/>
    </source>
</evidence>
<feature type="compositionally biased region" description="Basic and acidic residues" evidence="1">
    <location>
        <begin position="87"/>
        <end position="99"/>
    </location>
</feature>
<evidence type="ECO:0000313" key="3">
    <source>
        <dbReference type="Proteomes" id="UP000249464"/>
    </source>
</evidence>
<dbReference type="Proteomes" id="UP000249464">
    <property type="component" value="Unassembled WGS sequence"/>
</dbReference>
<keyword evidence="3" id="KW-1185">Reference proteome</keyword>
<feature type="region of interest" description="Disordered" evidence="1">
    <location>
        <begin position="26"/>
        <end position="99"/>
    </location>
</feature>
<proteinExistence type="predicted"/>
<organism evidence="2 3">
    <name type="scientific">Microbotryum silenes-dioicae</name>
    <dbReference type="NCBI Taxonomy" id="796604"/>
    <lineage>
        <taxon>Eukaryota</taxon>
        <taxon>Fungi</taxon>
        <taxon>Dikarya</taxon>
        <taxon>Basidiomycota</taxon>
        <taxon>Pucciniomycotina</taxon>
        <taxon>Microbotryomycetes</taxon>
        <taxon>Microbotryales</taxon>
        <taxon>Microbotryaceae</taxon>
        <taxon>Microbotryum</taxon>
    </lineage>
</organism>
<feature type="compositionally biased region" description="Basic residues" evidence="1">
    <location>
        <begin position="77"/>
        <end position="86"/>
    </location>
</feature>
<accession>A0A2X0P2Q4</accession>
<sequence length="99" mass="11567">MKRHSGIRTAGQDNLSDHTMEVACSDVVDDRKPQLCKPSSREWRPQSTTYRTWTDERSRRRERTQDAVQEMGFNSGKARKKKKKTKTTKDEKQIEDGKP</sequence>
<feature type="compositionally biased region" description="Basic and acidic residues" evidence="1">
    <location>
        <begin position="28"/>
        <end position="44"/>
    </location>
</feature>